<evidence type="ECO:0000259" key="2">
    <source>
        <dbReference type="PROSITE" id="PS51372"/>
    </source>
</evidence>
<dbReference type="Gene3D" id="1.10.1790.10">
    <property type="entry name" value="PRD domain"/>
    <property type="match status" value="1"/>
</dbReference>
<dbReference type="EMBL" id="FOMG01000026">
    <property type="protein sequence ID" value="SFD23993.1"/>
    <property type="molecule type" value="Genomic_DNA"/>
</dbReference>
<feature type="domain" description="PRD" evidence="2">
    <location>
        <begin position="72"/>
        <end position="176"/>
    </location>
</feature>
<gene>
    <name evidence="3" type="ORF">SAMN05421842_12630</name>
</gene>
<dbReference type="InterPro" id="IPR036650">
    <property type="entry name" value="CAT_RNA-bd_dom_sf"/>
</dbReference>
<name>A0A1I1QXJ6_9CLOT</name>
<dbReference type="GO" id="GO:0003723">
    <property type="term" value="F:RNA binding"/>
    <property type="evidence" value="ECO:0007669"/>
    <property type="project" value="InterPro"/>
</dbReference>
<dbReference type="InterPro" id="IPR036634">
    <property type="entry name" value="PRD_sf"/>
</dbReference>
<dbReference type="PANTHER" id="PTHR30185:SF16">
    <property type="entry name" value="PROTEIN GLCT"/>
    <property type="match status" value="1"/>
</dbReference>
<dbReference type="Proteomes" id="UP000199263">
    <property type="component" value="Unassembled WGS sequence"/>
</dbReference>
<feature type="domain" description="PRD" evidence="2">
    <location>
        <begin position="177"/>
        <end position="284"/>
    </location>
</feature>
<dbReference type="STRING" id="119641.SAMN05421842_12630"/>
<dbReference type="GO" id="GO:0006355">
    <property type="term" value="P:regulation of DNA-templated transcription"/>
    <property type="evidence" value="ECO:0007669"/>
    <property type="project" value="InterPro"/>
</dbReference>
<keyword evidence="4" id="KW-1185">Reference proteome</keyword>
<dbReference type="Gene3D" id="1.20.890.100">
    <property type="match status" value="1"/>
</dbReference>
<accession>A0A1I1QXJ6</accession>
<dbReference type="AlphaFoldDB" id="A0A1I1QXJ6"/>
<dbReference type="SUPFAM" id="SSF63520">
    <property type="entry name" value="PTS-regulatory domain, PRD"/>
    <property type="match status" value="2"/>
</dbReference>
<reference evidence="3 4" key="1">
    <citation type="submission" date="2016-10" db="EMBL/GenBank/DDBJ databases">
        <authorList>
            <person name="de Groot N.N."/>
        </authorList>
    </citation>
    <scope>NUCLEOTIDE SEQUENCE [LARGE SCALE GENOMIC DNA]</scope>
    <source>
        <strain evidence="3 4">DSM 12992</strain>
    </source>
</reference>
<dbReference type="Pfam" id="PF00874">
    <property type="entry name" value="PRD"/>
    <property type="match status" value="2"/>
</dbReference>
<evidence type="ECO:0000313" key="4">
    <source>
        <dbReference type="Proteomes" id="UP000199263"/>
    </source>
</evidence>
<sequence length="285" mass="33037">MKTIINSGIVVQSYNNNIVCVRIDGKEKILFSKGIGFGRRFGDKIEEGTEVERVFVIEDEDNLKNFKQVIEKVDEDFFNVCEKIITSISEELNEELNERIHIGLTDHLNFAVKRIANKEIIENPFLMEIKVLYQTEYMLAKKAAKILKDEINVIIPDGEIGLIALHIHSARNSGMLSNTIKNAYLSNMIIEYVEKKLKIKIDKNSLDYARFVTHIRFAIKRMLIDSPVKNDFIWEIKCKYKLSYSIAKDVSKVLGERLEKKVSKDEIAYLAMHIERFRMATIKKN</sequence>
<evidence type="ECO:0000256" key="1">
    <source>
        <dbReference type="ARBA" id="ARBA00022737"/>
    </source>
</evidence>
<dbReference type="Pfam" id="PF03123">
    <property type="entry name" value="CAT_RBD"/>
    <property type="match status" value="1"/>
</dbReference>
<dbReference type="Gene3D" id="1.20.58.1950">
    <property type="match status" value="1"/>
</dbReference>
<evidence type="ECO:0000313" key="3">
    <source>
        <dbReference type="EMBL" id="SFD23993.1"/>
    </source>
</evidence>
<dbReference type="InterPro" id="IPR004341">
    <property type="entry name" value="CAT_RNA-bd_dom"/>
</dbReference>
<organism evidence="3 4">
    <name type="scientific">Clostridium uliginosum</name>
    <dbReference type="NCBI Taxonomy" id="119641"/>
    <lineage>
        <taxon>Bacteria</taxon>
        <taxon>Bacillati</taxon>
        <taxon>Bacillota</taxon>
        <taxon>Clostridia</taxon>
        <taxon>Eubacteriales</taxon>
        <taxon>Clostridiaceae</taxon>
        <taxon>Clostridium</taxon>
    </lineage>
</organism>
<dbReference type="InterPro" id="IPR011608">
    <property type="entry name" value="PRD"/>
</dbReference>
<dbReference type="Gene3D" id="2.30.24.10">
    <property type="entry name" value="CAT RNA-binding domain"/>
    <property type="match status" value="1"/>
</dbReference>
<dbReference type="InterPro" id="IPR050661">
    <property type="entry name" value="BglG_antiterminators"/>
</dbReference>
<dbReference type="SMART" id="SM01061">
    <property type="entry name" value="CAT_RBD"/>
    <property type="match status" value="1"/>
</dbReference>
<dbReference type="SUPFAM" id="SSF50151">
    <property type="entry name" value="SacY-like RNA-binding domain"/>
    <property type="match status" value="1"/>
</dbReference>
<keyword evidence="1" id="KW-0677">Repeat</keyword>
<dbReference type="PANTHER" id="PTHR30185">
    <property type="entry name" value="CRYPTIC BETA-GLUCOSIDE BGL OPERON ANTITERMINATOR"/>
    <property type="match status" value="1"/>
</dbReference>
<proteinExistence type="predicted"/>
<dbReference type="OrthoDB" id="9813552at2"/>
<protein>
    <submittedName>
        <fullName evidence="3">Transcriptional antiterminator</fullName>
    </submittedName>
</protein>
<dbReference type="PROSITE" id="PS51372">
    <property type="entry name" value="PRD_2"/>
    <property type="match status" value="2"/>
</dbReference>
<dbReference type="RefSeq" id="WP_090093276.1">
    <property type="nucleotide sequence ID" value="NZ_FOMG01000026.1"/>
</dbReference>